<gene>
    <name evidence="1" type="ORF">QFC20_001729</name>
</gene>
<reference evidence="1" key="1">
    <citation type="submission" date="2023-04" db="EMBL/GenBank/DDBJ databases">
        <title>Draft Genome sequencing of Naganishia species isolated from polar environments using Oxford Nanopore Technology.</title>
        <authorList>
            <person name="Leo P."/>
            <person name="Venkateswaran K."/>
        </authorList>
    </citation>
    <scope>NUCLEOTIDE SEQUENCE</scope>
    <source>
        <strain evidence="1">MNA-CCFEE 5262</strain>
    </source>
</reference>
<dbReference type="Proteomes" id="UP001230649">
    <property type="component" value="Unassembled WGS sequence"/>
</dbReference>
<organism evidence="1 2">
    <name type="scientific">Naganishia adeliensis</name>
    <dbReference type="NCBI Taxonomy" id="92952"/>
    <lineage>
        <taxon>Eukaryota</taxon>
        <taxon>Fungi</taxon>
        <taxon>Dikarya</taxon>
        <taxon>Basidiomycota</taxon>
        <taxon>Agaricomycotina</taxon>
        <taxon>Tremellomycetes</taxon>
        <taxon>Filobasidiales</taxon>
        <taxon>Filobasidiaceae</taxon>
        <taxon>Naganishia</taxon>
    </lineage>
</organism>
<evidence type="ECO:0000313" key="1">
    <source>
        <dbReference type="EMBL" id="KAJ9113706.1"/>
    </source>
</evidence>
<comment type="caution">
    <text evidence="1">The sequence shown here is derived from an EMBL/GenBank/DDBJ whole genome shotgun (WGS) entry which is preliminary data.</text>
</comment>
<proteinExistence type="predicted"/>
<dbReference type="EMBL" id="JASBWS010000011">
    <property type="protein sequence ID" value="KAJ9113706.1"/>
    <property type="molecule type" value="Genomic_DNA"/>
</dbReference>
<evidence type="ECO:0000313" key="2">
    <source>
        <dbReference type="Proteomes" id="UP001230649"/>
    </source>
</evidence>
<keyword evidence="2" id="KW-1185">Reference proteome</keyword>
<name>A0ACC2WQM1_9TREE</name>
<protein>
    <submittedName>
        <fullName evidence="1">Uncharacterized protein</fullName>
    </submittedName>
</protein>
<sequence length="465" mass="51832">MSEQIEAESGSIHALLARLRAAQAAGGNQEPISQHGATPYQYQSSVGQGQQNVPPTADGLSTYGTSTTYGDQSTSSGSVQSLLSSLQNARRPEYAAPPAATPTYTPSGYQPANAYQQPPASARPQYEAPRQSYSYPDPQDSRPLKSSYPTPYARPPANEPILRNQPSPQPPRRSLPPPTTRALEVPAIPVSVDRRASPPRTTPHATSVPVRSAGYDPYDEDFDPPLEPRDDDPMGSESEDEAARIEKEDKEAQAEAEKEEEERSAQLKERRNEDEVVNMSFAKASVVVTRLLSDDSVMRRLKELKEEQDKMERTLWQKRLDIVKTHRERMNKAKEEATKLDPKTADARILKERTAAKRALNQFYTSRCLPFYDDLHRKHLTIMQEELGIPGLGRLEARRKDTTAHPGGAERPITIDSDEEEDAEEQEVFDAVVGPVADEEREKMLARRKKIMDLIESIMSDGSDD</sequence>
<accession>A0ACC2WQM1</accession>